<dbReference type="AlphaFoldDB" id="A0A1F6W650"/>
<proteinExistence type="predicted"/>
<evidence type="ECO:0000313" key="1">
    <source>
        <dbReference type="EMBL" id="OGI77155.1"/>
    </source>
</evidence>
<sequence length="73" mass="8329">MTTIKKRINISLSSSLDTMLSRIAKRDNMPQATKAVYLLGLALEIEEDIAFDKMASERDTKNARFLTHKQTWA</sequence>
<dbReference type="EMBL" id="MFUA01000014">
    <property type="protein sequence ID" value="OGI77155.1"/>
    <property type="molecule type" value="Genomic_DNA"/>
</dbReference>
<evidence type="ECO:0000313" key="2">
    <source>
        <dbReference type="Proteomes" id="UP000178374"/>
    </source>
</evidence>
<dbReference type="Proteomes" id="UP000178374">
    <property type="component" value="Unassembled WGS sequence"/>
</dbReference>
<comment type="caution">
    <text evidence="1">The sequence shown here is derived from an EMBL/GenBank/DDBJ whole genome shotgun (WGS) entry which is preliminary data.</text>
</comment>
<dbReference type="STRING" id="1801750.A3B85_01785"/>
<protein>
    <submittedName>
        <fullName evidence="1">Uncharacterized protein</fullName>
    </submittedName>
</protein>
<gene>
    <name evidence="1" type="ORF">A3B85_01785</name>
</gene>
<accession>A0A1F6W650</accession>
<reference evidence="1 2" key="1">
    <citation type="journal article" date="2016" name="Nat. Commun.">
        <title>Thousands of microbial genomes shed light on interconnected biogeochemical processes in an aquifer system.</title>
        <authorList>
            <person name="Anantharaman K."/>
            <person name="Brown C.T."/>
            <person name="Hug L.A."/>
            <person name="Sharon I."/>
            <person name="Castelle C.J."/>
            <person name="Probst A.J."/>
            <person name="Thomas B.C."/>
            <person name="Singh A."/>
            <person name="Wilkins M.J."/>
            <person name="Karaoz U."/>
            <person name="Brodie E.L."/>
            <person name="Williams K.H."/>
            <person name="Hubbard S.S."/>
            <person name="Banfield J.F."/>
        </authorList>
    </citation>
    <scope>NUCLEOTIDE SEQUENCE [LARGE SCALE GENOMIC DNA]</scope>
</reference>
<organism evidence="1 2">
    <name type="scientific">Candidatus Nomurabacteria bacterium RIFCSPHIGHO2_02_FULL_37_13</name>
    <dbReference type="NCBI Taxonomy" id="1801750"/>
    <lineage>
        <taxon>Bacteria</taxon>
        <taxon>Candidatus Nomuraibacteriota</taxon>
    </lineage>
</organism>
<name>A0A1F6W650_9BACT</name>